<feature type="transmembrane region" description="Helical" evidence="1">
    <location>
        <begin position="21"/>
        <end position="41"/>
    </location>
</feature>
<name>A0A5E4M6D2_9HEMI</name>
<keyword evidence="1" id="KW-1133">Transmembrane helix</keyword>
<dbReference type="Proteomes" id="UP000325440">
    <property type="component" value="Unassembled WGS sequence"/>
</dbReference>
<dbReference type="AlphaFoldDB" id="A0A5E4M6D2"/>
<keyword evidence="1" id="KW-0812">Transmembrane</keyword>
<reference evidence="2 3" key="1">
    <citation type="submission" date="2019-08" db="EMBL/GenBank/DDBJ databases">
        <authorList>
            <person name="Alioto T."/>
            <person name="Alioto T."/>
            <person name="Gomez Garrido J."/>
        </authorList>
    </citation>
    <scope>NUCLEOTIDE SEQUENCE [LARGE SCALE GENOMIC DNA]</scope>
</reference>
<dbReference type="EMBL" id="CABPRJ010000007">
    <property type="protein sequence ID" value="VVC24935.1"/>
    <property type="molecule type" value="Genomic_DNA"/>
</dbReference>
<evidence type="ECO:0000256" key="1">
    <source>
        <dbReference type="SAM" id="Phobius"/>
    </source>
</evidence>
<keyword evidence="3" id="KW-1185">Reference proteome</keyword>
<evidence type="ECO:0000313" key="3">
    <source>
        <dbReference type="Proteomes" id="UP000325440"/>
    </source>
</evidence>
<evidence type="ECO:0000313" key="2">
    <source>
        <dbReference type="EMBL" id="VVC24935.1"/>
    </source>
</evidence>
<sequence length="106" mass="11689">MRKLQRLVLRRFTLDLTNKRLLSVTNMDLWNTICCVVVPASPTLKLFNATSTSLSVLPSQLTIISGTILSTVILTITSTQINTFARKRETSLLTGSTEKSSSKSNT</sequence>
<keyword evidence="1" id="KW-0472">Membrane</keyword>
<gene>
    <name evidence="2" type="ORF">CINCED_3A008634</name>
</gene>
<organism evidence="2 3">
    <name type="scientific">Cinara cedri</name>
    <dbReference type="NCBI Taxonomy" id="506608"/>
    <lineage>
        <taxon>Eukaryota</taxon>
        <taxon>Metazoa</taxon>
        <taxon>Ecdysozoa</taxon>
        <taxon>Arthropoda</taxon>
        <taxon>Hexapoda</taxon>
        <taxon>Insecta</taxon>
        <taxon>Pterygota</taxon>
        <taxon>Neoptera</taxon>
        <taxon>Paraneoptera</taxon>
        <taxon>Hemiptera</taxon>
        <taxon>Sternorrhyncha</taxon>
        <taxon>Aphidomorpha</taxon>
        <taxon>Aphidoidea</taxon>
        <taxon>Aphididae</taxon>
        <taxon>Lachninae</taxon>
        <taxon>Cinara</taxon>
    </lineage>
</organism>
<protein>
    <submittedName>
        <fullName evidence="2">Uncharacterized protein</fullName>
    </submittedName>
</protein>
<accession>A0A5E4M6D2</accession>
<proteinExistence type="predicted"/>
<feature type="transmembrane region" description="Helical" evidence="1">
    <location>
        <begin position="61"/>
        <end position="81"/>
    </location>
</feature>